<dbReference type="Pfam" id="PF13513">
    <property type="entry name" value="HEAT_EZ"/>
    <property type="match status" value="1"/>
</dbReference>
<comment type="caution">
    <text evidence="7">The sequence shown here is derived from an EMBL/GenBank/DDBJ whole genome shotgun (WGS) entry which is preliminary data.</text>
</comment>
<dbReference type="InterPro" id="IPR016024">
    <property type="entry name" value="ARM-type_fold"/>
</dbReference>
<dbReference type="PROSITE" id="PS50166">
    <property type="entry name" value="IMPORTIN_B_NT"/>
    <property type="match status" value="1"/>
</dbReference>
<evidence type="ECO:0000313" key="8">
    <source>
        <dbReference type="Proteomes" id="UP001279734"/>
    </source>
</evidence>
<dbReference type="Proteomes" id="UP001279734">
    <property type="component" value="Unassembled WGS sequence"/>
</dbReference>
<proteinExistence type="predicted"/>
<dbReference type="GO" id="GO:0006606">
    <property type="term" value="P:protein import into nucleus"/>
    <property type="evidence" value="ECO:0007669"/>
    <property type="project" value="InterPro"/>
</dbReference>
<dbReference type="PANTHER" id="PTHR10527">
    <property type="entry name" value="IMPORTIN BETA"/>
    <property type="match status" value="1"/>
</dbReference>
<dbReference type="AlphaFoldDB" id="A0AAD3SDS3"/>
<evidence type="ECO:0000256" key="4">
    <source>
        <dbReference type="ARBA" id="ARBA00022737"/>
    </source>
</evidence>
<keyword evidence="8" id="KW-1185">Reference proteome</keyword>
<evidence type="ECO:0000256" key="3">
    <source>
        <dbReference type="ARBA" id="ARBA00022490"/>
    </source>
</evidence>
<dbReference type="InterPro" id="IPR058584">
    <property type="entry name" value="IMB1_TNPO1-like_TPR"/>
</dbReference>
<dbReference type="Gene3D" id="1.25.10.10">
    <property type="entry name" value="Leucine-rich Repeat Variant"/>
    <property type="match status" value="2"/>
</dbReference>
<dbReference type="InterPro" id="IPR001494">
    <property type="entry name" value="Importin-beta_N"/>
</dbReference>
<dbReference type="InterPro" id="IPR011989">
    <property type="entry name" value="ARM-like"/>
</dbReference>
<dbReference type="SUPFAM" id="SSF48371">
    <property type="entry name" value="ARM repeat"/>
    <property type="match status" value="1"/>
</dbReference>
<keyword evidence="2" id="KW-0813">Transport</keyword>
<evidence type="ECO:0000256" key="2">
    <source>
        <dbReference type="ARBA" id="ARBA00022448"/>
    </source>
</evidence>
<keyword evidence="4" id="KW-0677">Repeat</keyword>
<dbReference type="GO" id="GO:0005737">
    <property type="term" value="C:cytoplasm"/>
    <property type="evidence" value="ECO:0007669"/>
    <property type="project" value="UniProtKB-SubCell"/>
</dbReference>
<evidence type="ECO:0000259" key="6">
    <source>
        <dbReference type="PROSITE" id="PS50166"/>
    </source>
</evidence>
<organism evidence="7 8">
    <name type="scientific">Nepenthes gracilis</name>
    <name type="common">Slender pitcher plant</name>
    <dbReference type="NCBI Taxonomy" id="150966"/>
    <lineage>
        <taxon>Eukaryota</taxon>
        <taxon>Viridiplantae</taxon>
        <taxon>Streptophyta</taxon>
        <taxon>Embryophyta</taxon>
        <taxon>Tracheophyta</taxon>
        <taxon>Spermatophyta</taxon>
        <taxon>Magnoliopsida</taxon>
        <taxon>eudicotyledons</taxon>
        <taxon>Gunneridae</taxon>
        <taxon>Pentapetalae</taxon>
        <taxon>Caryophyllales</taxon>
        <taxon>Nepenthaceae</taxon>
        <taxon>Nepenthes</taxon>
    </lineage>
</organism>
<comment type="subcellular location">
    <subcellularLocation>
        <location evidence="1">Cytoplasm</location>
    </subcellularLocation>
</comment>
<protein>
    <recommendedName>
        <fullName evidence="6">Importin N-terminal domain-containing protein</fullName>
    </recommendedName>
</protein>
<dbReference type="GO" id="GO:0031267">
    <property type="term" value="F:small GTPase binding"/>
    <property type="evidence" value="ECO:0007669"/>
    <property type="project" value="InterPro"/>
</dbReference>
<dbReference type="Pfam" id="PF25574">
    <property type="entry name" value="TPR_IMB1"/>
    <property type="match status" value="1"/>
</dbReference>
<name>A0AAD3SDS3_NEPGR</name>
<evidence type="ECO:0000313" key="7">
    <source>
        <dbReference type="EMBL" id="GMH08875.1"/>
    </source>
</evidence>
<accession>A0AAD3SDS3</accession>
<reference evidence="7" key="1">
    <citation type="submission" date="2023-05" db="EMBL/GenBank/DDBJ databases">
        <title>Nepenthes gracilis genome sequencing.</title>
        <authorList>
            <person name="Fukushima K."/>
        </authorList>
    </citation>
    <scope>NUCLEOTIDE SEQUENCE</scope>
    <source>
        <strain evidence="7">SING2019-196</strain>
    </source>
</reference>
<keyword evidence="3" id="KW-0963">Cytoplasm</keyword>
<gene>
    <name evidence="7" type="ORF">Nepgr_010715</name>
</gene>
<evidence type="ECO:0000256" key="5">
    <source>
        <dbReference type="ARBA" id="ARBA00022927"/>
    </source>
</evidence>
<dbReference type="InterPro" id="IPR040122">
    <property type="entry name" value="Importin_beta"/>
</dbReference>
<feature type="domain" description="Importin N-terminal" evidence="6">
    <location>
        <begin position="23"/>
        <end position="67"/>
    </location>
</feature>
<dbReference type="Pfam" id="PF03810">
    <property type="entry name" value="IBN_N"/>
    <property type="match status" value="1"/>
</dbReference>
<keyword evidence="5" id="KW-0653">Protein transport</keyword>
<dbReference type="EMBL" id="BSYO01000008">
    <property type="protein sequence ID" value="GMH08875.1"/>
    <property type="molecule type" value="Genomic_DNA"/>
</dbReference>
<evidence type="ECO:0000256" key="1">
    <source>
        <dbReference type="ARBA" id="ARBA00004496"/>
    </source>
</evidence>
<sequence length="412" mass="45747">MAMEITEVLLNAQAVDGTVPKHAEDGLKQYEEQNLPSFLPSLAGEIANEEKPVESRKLAGFYLKNALDAEEQHRKYELVQRRLSLDVGTLSSPVHDACSTASLVIAKDHCCQAFSSTCYEKLGPYIKDIFSITAKSVREDEEPVALQELKFWRSICDGEIDTLEEYGGGFTGESDVPCFYFIKQALLALVPMLLETLLKQEENQDHDEGSWNLAMAGGTYLGLIVRDDIVPFVMPFIIEENVVKLDWSQREAATYAFGSKLEGPSPDKLTSIVNVALNFILTVLTKDPNRHVKDTTAWTIGRNFEFLHGYAMETSFVTGENCQQIVTVLLQSIKQAPSVAEKACGAMYFLAQGYEDVGSTSPSIPYIQEIVQALLTVTHREDAGESWLRTAAYETLNEVVRCSTDDTAVMLL</sequence>